<accession>A0ACB8BBU2</accession>
<comment type="caution">
    <text evidence="1">The sequence shown here is derived from an EMBL/GenBank/DDBJ whole genome shotgun (WGS) entry which is preliminary data.</text>
</comment>
<evidence type="ECO:0000313" key="1">
    <source>
        <dbReference type="EMBL" id="KAH7922744.1"/>
    </source>
</evidence>
<dbReference type="Proteomes" id="UP000790709">
    <property type="component" value="Unassembled WGS sequence"/>
</dbReference>
<proteinExistence type="predicted"/>
<evidence type="ECO:0000313" key="2">
    <source>
        <dbReference type="Proteomes" id="UP000790709"/>
    </source>
</evidence>
<keyword evidence="2" id="KW-1185">Reference proteome</keyword>
<organism evidence="1 2">
    <name type="scientific">Leucogyrophana mollusca</name>
    <dbReference type="NCBI Taxonomy" id="85980"/>
    <lineage>
        <taxon>Eukaryota</taxon>
        <taxon>Fungi</taxon>
        <taxon>Dikarya</taxon>
        <taxon>Basidiomycota</taxon>
        <taxon>Agaricomycotina</taxon>
        <taxon>Agaricomycetes</taxon>
        <taxon>Agaricomycetidae</taxon>
        <taxon>Boletales</taxon>
        <taxon>Boletales incertae sedis</taxon>
        <taxon>Leucogyrophana</taxon>
    </lineage>
</organism>
<protein>
    <submittedName>
        <fullName evidence="1">Uncharacterized protein</fullName>
    </submittedName>
</protein>
<name>A0ACB8BBU2_9AGAM</name>
<reference evidence="1" key="1">
    <citation type="journal article" date="2021" name="New Phytol.">
        <title>Evolutionary innovations through gain and loss of genes in the ectomycorrhizal Boletales.</title>
        <authorList>
            <person name="Wu G."/>
            <person name="Miyauchi S."/>
            <person name="Morin E."/>
            <person name="Kuo A."/>
            <person name="Drula E."/>
            <person name="Varga T."/>
            <person name="Kohler A."/>
            <person name="Feng B."/>
            <person name="Cao Y."/>
            <person name="Lipzen A."/>
            <person name="Daum C."/>
            <person name="Hundley H."/>
            <person name="Pangilinan J."/>
            <person name="Johnson J."/>
            <person name="Barry K."/>
            <person name="LaButti K."/>
            <person name="Ng V."/>
            <person name="Ahrendt S."/>
            <person name="Min B."/>
            <person name="Choi I.G."/>
            <person name="Park H."/>
            <person name="Plett J.M."/>
            <person name="Magnuson J."/>
            <person name="Spatafora J.W."/>
            <person name="Nagy L.G."/>
            <person name="Henrissat B."/>
            <person name="Grigoriev I.V."/>
            <person name="Yang Z.L."/>
            <person name="Xu J."/>
            <person name="Martin F.M."/>
        </authorList>
    </citation>
    <scope>NUCLEOTIDE SEQUENCE</scope>
    <source>
        <strain evidence="1">KUC20120723A-06</strain>
    </source>
</reference>
<sequence length="84" mass="8792">MLSCSALSAFVVATLSLAANAQYEQYPCPSIPLCCATVVDGPSITPSVTNLTTSLDINSADVVFPVGISCIPIMDPPALYILEW</sequence>
<gene>
    <name evidence="1" type="ORF">BV22DRAFT_1016714</name>
</gene>
<dbReference type="EMBL" id="MU266474">
    <property type="protein sequence ID" value="KAH7922744.1"/>
    <property type="molecule type" value="Genomic_DNA"/>
</dbReference>